<protein>
    <submittedName>
        <fullName evidence="1">Uncharacterized protein</fullName>
    </submittedName>
</protein>
<evidence type="ECO:0000313" key="2">
    <source>
        <dbReference type="Proteomes" id="UP000190074"/>
    </source>
</evidence>
<reference evidence="1 2" key="1">
    <citation type="submission" date="2016-11" db="EMBL/GenBank/DDBJ databases">
        <authorList>
            <consortium name="Pathogen Informatics"/>
        </authorList>
    </citation>
    <scope>NUCLEOTIDE SEQUENCE [LARGE SCALE GENOMIC DNA]</scope>
    <source>
        <strain evidence="1 2">911</strain>
    </source>
</reference>
<dbReference type="AlphaFoldDB" id="A0A1U0YS82"/>
<name>A0A1U0YS82_9MYCO</name>
<evidence type="ECO:0000313" key="1">
    <source>
        <dbReference type="EMBL" id="SKM82910.1"/>
    </source>
</evidence>
<proteinExistence type="predicted"/>
<gene>
    <name evidence="1" type="ORF">SAMEA2259716_05214</name>
</gene>
<accession>A0A1U0YS82</accession>
<organism evidence="1 2">
    <name type="scientific">Mycobacteroides abscessus subsp. massiliense</name>
    <dbReference type="NCBI Taxonomy" id="1962118"/>
    <lineage>
        <taxon>Bacteria</taxon>
        <taxon>Bacillati</taxon>
        <taxon>Actinomycetota</taxon>
        <taxon>Actinomycetes</taxon>
        <taxon>Mycobacteriales</taxon>
        <taxon>Mycobacteriaceae</taxon>
        <taxon>Mycobacteroides</taxon>
        <taxon>Mycobacteroides abscessus</taxon>
    </lineage>
</organism>
<sequence>MCRYAVRSSLGGRLPSVESYEFSVASPTPQGLIHTKYLGRFEVMDSGVLKIVTKDNRVVEYLSSIGWLWVGRT</sequence>
<dbReference type="EMBL" id="FVGW01000016">
    <property type="protein sequence ID" value="SKM82910.1"/>
    <property type="molecule type" value="Genomic_DNA"/>
</dbReference>
<dbReference type="Proteomes" id="UP000190074">
    <property type="component" value="Unassembled WGS sequence"/>
</dbReference>